<dbReference type="GO" id="GO:0005524">
    <property type="term" value="F:ATP binding"/>
    <property type="evidence" value="ECO:0007669"/>
    <property type="project" value="UniProtKB-KW"/>
</dbReference>
<dbReference type="Gene3D" id="3.30.200.20">
    <property type="entry name" value="Phosphorylase Kinase, domain 1"/>
    <property type="match status" value="1"/>
</dbReference>
<dbReference type="EMBL" id="JACGCM010000287">
    <property type="protein sequence ID" value="KAF6174209.1"/>
    <property type="molecule type" value="Genomic_DNA"/>
</dbReference>
<dbReference type="PANTHER" id="PTHR27005:SF522">
    <property type="entry name" value="NON-FUNCTIONAL PSEUDOKINASE ZED1-LIKE"/>
    <property type="match status" value="1"/>
</dbReference>
<dbReference type="OrthoDB" id="75710at2759"/>
<sequence>MLSAGSSRRVEITKKEHLQKESLVSRNGAILLEEVIKSAGCKYNPYRIFSKKELEIATNYYDNDRILKEDGYYALYMGIHEERKISVKKFHEDHKYIIFSEIIDDFVISLQIRNHKNVMEVLGCCLETKIPILVYEYPVNKNFSNLLHEKSVTKENRPPILSFESKLRIATEIADAVTYMHIATSTPIIHRDIKSCNIFLGEQNVVKLFGFDLSLKIPSGEEDVETNMSRTIGTIGYIAPECMSGQPITEKCDVYGFGSTLIEILTEMTPWAFKRWLRLEDSSNVVSDAGGSDLYFSKEQVFEVSLKRNILGEGEIKQVMACITLAWECRKDNPTERPSIKEVTEELRRIKTITG</sequence>
<dbReference type="GO" id="GO:0005886">
    <property type="term" value="C:plasma membrane"/>
    <property type="evidence" value="ECO:0007669"/>
    <property type="project" value="TreeGrafter"/>
</dbReference>
<keyword evidence="5" id="KW-1185">Reference proteome</keyword>
<dbReference type="InterPro" id="IPR008271">
    <property type="entry name" value="Ser/Thr_kinase_AS"/>
</dbReference>
<organism evidence="4 5">
    <name type="scientific">Kingdonia uniflora</name>
    <dbReference type="NCBI Taxonomy" id="39325"/>
    <lineage>
        <taxon>Eukaryota</taxon>
        <taxon>Viridiplantae</taxon>
        <taxon>Streptophyta</taxon>
        <taxon>Embryophyta</taxon>
        <taxon>Tracheophyta</taxon>
        <taxon>Spermatophyta</taxon>
        <taxon>Magnoliopsida</taxon>
        <taxon>Ranunculales</taxon>
        <taxon>Circaeasteraceae</taxon>
        <taxon>Kingdonia</taxon>
    </lineage>
</organism>
<evidence type="ECO:0000259" key="3">
    <source>
        <dbReference type="PROSITE" id="PS50011"/>
    </source>
</evidence>
<dbReference type="InterPro" id="IPR011009">
    <property type="entry name" value="Kinase-like_dom_sf"/>
</dbReference>
<dbReference type="Proteomes" id="UP000541444">
    <property type="component" value="Unassembled WGS sequence"/>
</dbReference>
<dbReference type="GO" id="GO:0004674">
    <property type="term" value="F:protein serine/threonine kinase activity"/>
    <property type="evidence" value="ECO:0007669"/>
    <property type="project" value="TreeGrafter"/>
</dbReference>
<dbReference type="SUPFAM" id="SSF56112">
    <property type="entry name" value="Protein kinase-like (PK-like)"/>
    <property type="match status" value="1"/>
</dbReference>
<evidence type="ECO:0000313" key="4">
    <source>
        <dbReference type="EMBL" id="KAF6174209.1"/>
    </source>
</evidence>
<dbReference type="PANTHER" id="PTHR27005">
    <property type="entry name" value="WALL-ASSOCIATED RECEPTOR KINASE-LIKE 21"/>
    <property type="match status" value="1"/>
</dbReference>
<evidence type="ECO:0000313" key="5">
    <source>
        <dbReference type="Proteomes" id="UP000541444"/>
    </source>
</evidence>
<protein>
    <recommendedName>
        <fullName evidence="3">Protein kinase domain-containing protein</fullName>
    </recommendedName>
</protein>
<proteinExistence type="predicted"/>
<keyword evidence="1" id="KW-0547">Nucleotide-binding</keyword>
<dbReference type="GO" id="GO:0007166">
    <property type="term" value="P:cell surface receptor signaling pathway"/>
    <property type="evidence" value="ECO:0007669"/>
    <property type="project" value="InterPro"/>
</dbReference>
<dbReference type="InterPro" id="IPR000719">
    <property type="entry name" value="Prot_kinase_dom"/>
</dbReference>
<reference evidence="4 5" key="1">
    <citation type="journal article" date="2020" name="IScience">
        <title>Genome Sequencing of the Endangered Kingdonia uniflora (Circaeasteraceae, Ranunculales) Reveals Potential Mechanisms of Evolutionary Specialization.</title>
        <authorList>
            <person name="Sun Y."/>
            <person name="Deng T."/>
            <person name="Zhang A."/>
            <person name="Moore M.J."/>
            <person name="Landis J.B."/>
            <person name="Lin N."/>
            <person name="Zhang H."/>
            <person name="Zhang X."/>
            <person name="Huang J."/>
            <person name="Zhang X."/>
            <person name="Sun H."/>
            <person name="Wang H."/>
        </authorList>
    </citation>
    <scope>NUCLEOTIDE SEQUENCE [LARGE SCALE GENOMIC DNA]</scope>
    <source>
        <strain evidence="4">TB1705</strain>
        <tissue evidence="4">Leaf</tissue>
    </source>
</reference>
<gene>
    <name evidence="4" type="ORF">GIB67_033741</name>
</gene>
<dbReference type="Pfam" id="PF00069">
    <property type="entry name" value="Pkinase"/>
    <property type="match status" value="1"/>
</dbReference>
<dbReference type="Gene3D" id="1.10.510.10">
    <property type="entry name" value="Transferase(Phosphotransferase) domain 1"/>
    <property type="match status" value="1"/>
</dbReference>
<comment type="caution">
    <text evidence="4">The sequence shown here is derived from an EMBL/GenBank/DDBJ whole genome shotgun (WGS) entry which is preliminary data.</text>
</comment>
<dbReference type="SMART" id="SM00220">
    <property type="entry name" value="S_TKc"/>
    <property type="match status" value="1"/>
</dbReference>
<evidence type="ECO:0000256" key="2">
    <source>
        <dbReference type="ARBA" id="ARBA00022840"/>
    </source>
</evidence>
<feature type="domain" description="Protein kinase" evidence="3">
    <location>
        <begin position="61"/>
        <end position="350"/>
    </location>
</feature>
<accession>A0A7J7P435</accession>
<dbReference type="PROSITE" id="PS50011">
    <property type="entry name" value="PROTEIN_KINASE_DOM"/>
    <property type="match status" value="1"/>
</dbReference>
<keyword evidence="2" id="KW-0067">ATP-binding</keyword>
<name>A0A7J7P435_9MAGN</name>
<evidence type="ECO:0000256" key="1">
    <source>
        <dbReference type="ARBA" id="ARBA00022741"/>
    </source>
</evidence>
<dbReference type="PROSITE" id="PS00108">
    <property type="entry name" value="PROTEIN_KINASE_ST"/>
    <property type="match status" value="1"/>
</dbReference>
<dbReference type="AlphaFoldDB" id="A0A7J7P435"/>
<dbReference type="InterPro" id="IPR045274">
    <property type="entry name" value="WAK-like"/>
</dbReference>